<dbReference type="CDD" id="cd00144">
    <property type="entry name" value="MPP_PPP_family"/>
    <property type="match status" value="1"/>
</dbReference>
<name>W2S7A5_CYPE1</name>
<dbReference type="VEuPathDB" id="FungiDB:HMPREF1541_10261"/>
<dbReference type="STRING" id="1220924.W2S7A5"/>
<dbReference type="OrthoDB" id="10267127at2759"/>
<keyword evidence="1" id="KW-1133">Transmembrane helix</keyword>
<dbReference type="HOGENOM" id="CLU_023125_0_0_1"/>
<organism evidence="3 4">
    <name type="scientific">Cyphellophora europaea (strain CBS 101466)</name>
    <name type="common">Phialophora europaea</name>
    <dbReference type="NCBI Taxonomy" id="1220924"/>
    <lineage>
        <taxon>Eukaryota</taxon>
        <taxon>Fungi</taxon>
        <taxon>Dikarya</taxon>
        <taxon>Ascomycota</taxon>
        <taxon>Pezizomycotina</taxon>
        <taxon>Eurotiomycetes</taxon>
        <taxon>Chaetothyriomycetidae</taxon>
        <taxon>Chaetothyriales</taxon>
        <taxon>Cyphellophoraceae</taxon>
        <taxon>Cyphellophora</taxon>
    </lineage>
</organism>
<dbReference type="Pfam" id="PF00149">
    <property type="entry name" value="Metallophos"/>
    <property type="match status" value="1"/>
</dbReference>
<reference evidence="3 4" key="1">
    <citation type="submission" date="2013-03" db="EMBL/GenBank/DDBJ databases">
        <title>The Genome Sequence of Phialophora europaea CBS 101466.</title>
        <authorList>
            <consortium name="The Broad Institute Genomics Platform"/>
            <person name="Cuomo C."/>
            <person name="de Hoog S."/>
            <person name="Gorbushina A."/>
            <person name="Walker B."/>
            <person name="Young S.K."/>
            <person name="Zeng Q."/>
            <person name="Gargeya S."/>
            <person name="Fitzgerald M."/>
            <person name="Haas B."/>
            <person name="Abouelleil A."/>
            <person name="Allen A.W."/>
            <person name="Alvarado L."/>
            <person name="Arachchi H.M."/>
            <person name="Berlin A.M."/>
            <person name="Chapman S.B."/>
            <person name="Gainer-Dewar J."/>
            <person name="Goldberg J."/>
            <person name="Griggs A."/>
            <person name="Gujja S."/>
            <person name="Hansen M."/>
            <person name="Howarth C."/>
            <person name="Imamovic A."/>
            <person name="Ireland A."/>
            <person name="Larimer J."/>
            <person name="McCowan C."/>
            <person name="Murphy C."/>
            <person name="Pearson M."/>
            <person name="Poon T.W."/>
            <person name="Priest M."/>
            <person name="Roberts A."/>
            <person name="Saif S."/>
            <person name="Shea T."/>
            <person name="Sisk P."/>
            <person name="Sykes S."/>
            <person name="Wortman J."/>
            <person name="Nusbaum C."/>
            <person name="Birren B."/>
        </authorList>
    </citation>
    <scope>NUCLEOTIDE SEQUENCE [LARGE SCALE GENOMIC DNA]</scope>
    <source>
        <strain evidence="3 4">CBS 101466</strain>
    </source>
</reference>
<evidence type="ECO:0000259" key="2">
    <source>
        <dbReference type="Pfam" id="PF00149"/>
    </source>
</evidence>
<evidence type="ECO:0000256" key="1">
    <source>
        <dbReference type="SAM" id="Phobius"/>
    </source>
</evidence>
<dbReference type="Gene3D" id="3.60.21.10">
    <property type="match status" value="1"/>
</dbReference>
<gene>
    <name evidence="3" type="ORF">HMPREF1541_10261</name>
</gene>
<keyword evidence="4" id="KW-1185">Reference proteome</keyword>
<dbReference type="PANTHER" id="PTHR42850:SF4">
    <property type="entry name" value="ZINC-DEPENDENT ENDOPOLYPHOSPHATASE"/>
    <property type="match status" value="1"/>
</dbReference>
<dbReference type="InterPro" id="IPR050126">
    <property type="entry name" value="Ap4A_hydrolase"/>
</dbReference>
<dbReference type="GO" id="GO:0006798">
    <property type="term" value="P:polyphosphate catabolic process"/>
    <property type="evidence" value="ECO:0007669"/>
    <property type="project" value="TreeGrafter"/>
</dbReference>
<dbReference type="eggNOG" id="KOG0371">
    <property type="taxonomic scope" value="Eukaryota"/>
</dbReference>
<dbReference type="InterPro" id="IPR029052">
    <property type="entry name" value="Metallo-depent_PP-like"/>
</dbReference>
<feature type="domain" description="Calcineurin-like phosphoesterase" evidence="2">
    <location>
        <begin position="153"/>
        <end position="335"/>
    </location>
</feature>
<dbReference type="EMBL" id="KB822714">
    <property type="protein sequence ID" value="ETN44591.1"/>
    <property type="molecule type" value="Genomic_DNA"/>
</dbReference>
<dbReference type="InterPro" id="IPR004843">
    <property type="entry name" value="Calcineurin-like_PHP"/>
</dbReference>
<dbReference type="SUPFAM" id="SSF56300">
    <property type="entry name" value="Metallo-dependent phosphatases"/>
    <property type="match status" value="1"/>
</dbReference>
<sequence length="429" mass="47778">MVSEKPRQQDEGPFTVASSGVHSRKTLVEYCTNEWQTPSANGADSELWYDKYLDRLDEYYDACLAVAKAPKFRRLVLSALTAALFTWLLWTRVLWPWLEEERAAWDTFHTFSESTSQPLFGTNSRPHLGGLIQTKDLDSSLLPGAPNADKSRRLIFIGDIHGCKKELLELLHKVKFNEATDHIISVGDIVTKGPDSLGVIDILRERKASVVRGNHDDRVILLAERKRRHARGEGVEDADSVGIETRGKGKLKHKSADAVAGALSDEQLQYLKSFPLILKVGSIKGIGEMVAVHGGLVPGIPLESQDPVSVMNMRSIDLKTHVPSKLHHDKHKGSKPWFKIWGKYQRLLPAMEKWSAPKTGKPGKGTGQLTIIYGHDARMGLQISRFSKGLDTNCARAGQLTALVVHETGKEELVQQQCYKDYTSLGDEE</sequence>
<keyword evidence="1" id="KW-0472">Membrane</keyword>
<dbReference type="InParanoid" id="W2S7A5"/>
<dbReference type="GeneID" id="19977600"/>
<dbReference type="GO" id="GO:0005737">
    <property type="term" value="C:cytoplasm"/>
    <property type="evidence" value="ECO:0007669"/>
    <property type="project" value="TreeGrafter"/>
</dbReference>
<dbReference type="PANTHER" id="PTHR42850">
    <property type="entry name" value="METALLOPHOSPHOESTERASE"/>
    <property type="match status" value="1"/>
</dbReference>
<keyword evidence="1" id="KW-0812">Transmembrane</keyword>
<proteinExistence type="predicted"/>
<evidence type="ECO:0000313" key="4">
    <source>
        <dbReference type="Proteomes" id="UP000030752"/>
    </source>
</evidence>
<accession>W2S7A5</accession>
<dbReference type="Proteomes" id="UP000030752">
    <property type="component" value="Unassembled WGS sequence"/>
</dbReference>
<dbReference type="GO" id="GO:0016791">
    <property type="term" value="F:phosphatase activity"/>
    <property type="evidence" value="ECO:0007669"/>
    <property type="project" value="TreeGrafter"/>
</dbReference>
<protein>
    <recommendedName>
        <fullName evidence="2">Calcineurin-like phosphoesterase domain-containing protein</fullName>
    </recommendedName>
</protein>
<dbReference type="FunCoup" id="W2S7A5">
    <property type="interactions" value="31"/>
</dbReference>
<dbReference type="AlphaFoldDB" id="W2S7A5"/>
<dbReference type="GO" id="GO:0000298">
    <property type="term" value="F:endopolyphosphatase activity"/>
    <property type="evidence" value="ECO:0007669"/>
    <property type="project" value="TreeGrafter"/>
</dbReference>
<dbReference type="RefSeq" id="XP_008713154.1">
    <property type="nucleotide sequence ID" value="XM_008714932.1"/>
</dbReference>
<evidence type="ECO:0000313" key="3">
    <source>
        <dbReference type="EMBL" id="ETN44591.1"/>
    </source>
</evidence>
<feature type="transmembrane region" description="Helical" evidence="1">
    <location>
        <begin position="75"/>
        <end position="98"/>
    </location>
</feature>